<dbReference type="InterPro" id="IPR009057">
    <property type="entry name" value="Homeodomain-like_sf"/>
</dbReference>
<dbReference type="InterPro" id="IPR036271">
    <property type="entry name" value="Tet_transcr_reg_TetR-rel_C_sf"/>
</dbReference>
<reference evidence="7 8" key="1">
    <citation type="submission" date="2018-10" db="EMBL/GenBank/DDBJ databases">
        <title>Relationship between Morphology and Antimicrobial Activity in Streptomyces.</title>
        <authorList>
            <person name="Kang H.J."/>
            <person name="Kim S.B."/>
        </authorList>
    </citation>
    <scope>NUCLEOTIDE SEQUENCE [LARGE SCALE GENOMIC DNA]</scope>
    <source>
        <strain evidence="7 8">BH38</strain>
    </source>
</reference>
<evidence type="ECO:0000256" key="2">
    <source>
        <dbReference type="ARBA" id="ARBA00023015"/>
    </source>
</evidence>
<dbReference type="RefSeq" id="WP_120719328.1">
    <property type="nucleotide sequence ID" value="NZ_CP032698.1"/>
</dbReference>
<keyword evidence="4" id="KW-0804">Transcription</keyword>
<keyword evidence="2" id="KW-0805">Transcription regulation</keyword>
<organism evidence="7 8">
    <name type="scientific">Streptomyces hundungensis</name>
    <dbReference type="NCBI Taxonomy" id="1077946"/>
    <lineage>
        <taxon>Bacteria</taxon>
        <taxon>Bacillati</taxon>
        <taxon>Actinomycetota</taxon>
        <taxon>Actinomycetes</taxon>
        <taxon>Kitasatosporales</taxon>
        <taxon>Streptomycetaceae</taxon>
        <taxon>Streptomyces</taxon>
    </lineage>
</organism>
<dbReference type="AlphaFoldDB" id="A0A387H5X7"/>
<dbReference type="InterPro" id="IPR001647">
    <property type="entry name" value="HTH_TetR"/>
</dbReference>
<dbReference type="PANTHER" id="PTHR30055:SF229">
    <property type="entry name" value="HTH-TYPE TRANSCRIPTIONAL REPRESSOR RV1474C"/>
    <property type="match status" value="1"/>
</dbReference>
<dbReference type="OrthoDB" id="5242390at2"/>
<name>A0A387H5X7_9ACTN</name>
<dbReference type="InterPro" id="IPR039538">
    <property type="entry name" value="BetI_C"/>
</dbReference>
<keyword evidence="1" id="KW-0678">Repressor</keyword>
<dbReference type="SUPFAM" id="SSF46689">
    <property type="entry name" value="Homeodomain-like"/>
    <property type="match status" value="1"/>
</dbReference>
<evidence type="ECO:0000256" key="4">
    <source>
        <dbReference type="ARBA" id="ARBA00023163"/>
    </source>
</evidence>
<dbReference type="InterPro" id="IPR050109">
    <property type="entry name" value="HTH-type_TetR-like_transc_reg"/>
</dbReference>
<evidence type="ECO:0000256" key="3">
    <source>
        <dbReference type="ARBA" id="ARBA00023125"/>
    </source>
</evidence>
<dbReference type="PRINTS" id="PR00455">
    <property type="entry name" value="HTHTETR"/>
</dbReference>
<dbReference type="EMBL" id="CP032698">
    <property type="protein sequence ID" value="AYG77921.1"/>
    <property type="molecule type" value="Genomic_DNA"/>
</dbReference>
<dbReference type="GO" id="GO:0000976">
    <property type="term" value="F:transcription cis-regulatory region binding"/>
    <property type="evidence" value="ECO:0007669"/>
    <property type="project" value="TreeGrafter"/>
</dbReference>
<evidence type="ECO:0000313" key="7">
    <source>
        <dbReference type="EMBL" id="AYG77921.1"/>
    </source>
</evidence>
<dbReference type="PANTHER" id="PTHR30055">
    <property type="entry name" value="HTH-TYPE TRANSCRIPTIONAL REGULATOR RUTR"/>
    <property type="match status" value="1"/>
</dbReference>
<proteinExistence type="predicted"/>
<evidence type="ECO:0000256" key="1">
    <source>
        <dbReference type="ARBA" id="ARBA00022491"/>
    </source>
</evidence>
<dbReference type="Proteomes" id="UP000271554">
    <property type="component" value="Chromosome"/>
</dbReference>
<dbReference type="Pfam" id="PF00440">
    <property type="entry name" value="TetR_N"/>
    <property type="match status" value="1"/>
</dbReference>
<feature type="DNA-binding region" description="H-T-H motif" evidence="5">
    <location>
        <begin position="33"/>
        <end position="52"/>
    </location>
</feature>
<keyword evidence="3 5" id="KW-0238">DNA-binding</keyword>
<dbReference type="PROSITE" id="PS50977">
    <property type="entry name" value="HTH_TETR_2"/>
    <property type="match status" value="1"/>
</dbReference>
<evidence type="ECO:0000256" key="5">
    <source>
        <dbReference type="PROSITE-ProRule" id="PRU00335"/>
    </source>
</evidence>
<dbReference type="Gene3D" id="1.10.357.10">
    <property type="entry name" value="Tetracycline Repressor, domain 2"/>
    <property type="match status" value="1"/>
</dbReference>
<dbReference type="Pfam" id="PF13977">
    <property type="entry name" value="TetR_C_6"/>
    <property type="match status" value="1"/>
</dbReference>
<gene>
    <name evidence="7" type="primary">yfiR</name>
    <name evidence="7" type="ORF">DWB77_00028</name>
</gene>
<dbReference type="SUPFAM" id="SSF48498">
    <property type="entry name" value="Tetracyclin repressor-like, C-terminal domain"/>
    <property type="match status" value="1"/>
</dbReference>
<keyword evidence="8" id="KW-1185">Reference proteome</keyword>
<evidence type="ECO:0000313" key="8">
    <source>
        <dbReference type="Proteomes" id="UP000271554"/>
    </source>
</evidence>
<evidence type="ECO:0000259" key="6">
    <source>
        <dbReference type="PROSITE" id="PS50977"/>
    </source>
</evidence>
<dbReference type="GO" id="GO:0003700">
    <property type="term" value="F:DNA-binding transcription factor activity"/>
    <property type="evidence" value="ECO:0007669"/>
    <property type="project" value="TreeGrafter"/>
</dbReference>
<sequence length="208" mass="22938">MPRLSDETREERRRHILTSAWRCFSRDGFHATSMDDVITATGMSSSAVYRYFRSKDDLILAAADESLALVRNLFSGLLEQRPTPSPAQVVAAMVAELRDRAPEQGDDLRRIAIQAWGEALRTPELAERTRSFYLDVRGSLTELAGRWREEGRLGPQADTEAVASVLTSLMPGLLVGRYLVDPVSVDRMVEGLSALASAFPQGQDGDGL</sequence>
<protein>
    <submittedName>
        <fullName evidence="7">Putative HTH-type transcriptional regulator YfiR</fullName>
    </submittedName>
</protein>
<accession>A0A387H5X7</accession>
<feature type="domain" description="HTH tetR-type" evidence="6">
    <location>
        <begin position="10"/>
        <end position="70"/>
    </location>
</feature>
<dbReference type="KEGG" id="shun:DWB77_00028"/>